<dbReference type="InterPro" id="IPR016032">
    <property type="entry name" value="Sig_transdc_resp-reg_C-effctor"/>
</dbReference>
<reference evidence="1 2" key="1">
    <citation type="submission" date="2019-11" db="EMBL/GenBank/DDBJ databases">
        <title>Gordonia sp. nov., a novel actinobacterium isolated from mangrove soil in Hainan.</title>
        <authorList>
            <person name="Huang X."/>
            <person name="Xie Y."/>
            <person name="Chu X."/>
            <person name="Xiao K."/>
        </authorList>
    </citation>
    <scope>NUCLEOTIDE SEQUENCE [LARGE SCALE GENOMIC DNA]</scope>
    <source>
        <strain evidence="1 2">HNM0687</strain>
    </source>
</reference>
<gene>
    <name evidence="1" type="ORF">GIY30_02200</name>
</gene>
<dbReference type="Gene3D" id="1.10.10.10">
    <property type="entry name" value="Winged helix-like DNA-binding domain superfamily/Winged helix DNA-binding domain"/>
    <property type="match status" value="1"/>
</dbReference>
<name>A0A6L7GKV3_9ACTN</name>
<comment type="caution">
    <text evidence="1">The sequence shown here is derived from an EMBL/GenBank/DDBJ whole genome shotgun (WGS) entry which is preliminary data.</text>
</comment>
<dbReference type="AlphaFoldDB" id="A0A6L7GKV3"/>
<dbReference type="EMBL" id="WMBR01000001">
    <property type="protein sequence ID" value="MXP20182.1"/>
    <property type="molecule type" value="Genomic_DNA"/>
</dbReference>
<dbReference type="InterPro" id="IPR036388">
    <property type="entry name" value="WH-like_DNA-bd_sf"/>
</dbReference>
<dbReference type="GO" id="GO:0003677">
    <property type="term" value="F:DNA binding"/>
    <property type="evidence" value="ECO:0007669"/>
    <property type="project" value="InterPro"/>
</dbReference>
<organism evidence="1 2">
    <name type="scientific">Gordonia mangrovi</name>
    <dbReference type="NCBI Taxonomy" id="2665643"/>
    <lineage>
        <taxon>Bacteria</taxon>
        <taxon>Bacillati</taxon>
        <taxon>Actinomycetota</taxon>
        <taxon>Actinomycetes</taxon>
        <taxon>Mycobacteriales</taxon>
        <taxon>Gordoniaceae</taxon>
        <taxon>Gordonia</taxon>
    </lineage>
</organism>
<keyword evidence="2" id="KW-1185">Reference proteome</keyword>
<protein>
    <submittedName>
        <fullName evidence="1">Regulator</fullName>
    </submittedName>
</protein>
<evidence type="ECO:0000313" key="2">
    <source>
        <dbReference type="Proteomes" id="UP000475545"/>
    </source>
</evidence>
<sequence length="260" mass="27837">MTALIDRYPDSAISTVGEAPHIAVIAEHDLFDAALVALVEKLGGRPVLIDLDASRLPAAGPTPSVALVRAANRAERVRRDVQLRSARILVIDVRAGSTGAVRTVDQLRAFMPSAVASSTAPRALSRVHVTARELEVLTTYLTGATITETARHHFLAESTVRTHYRRVSDRYTDAGRSIGNRVRLLLALVADGYIEPSNLLHAADANPPTPEHEATPTVPVCRGVRLVHSGGLGRDHHASTVGTEVKITRRSGSRAAAISR</sequence>
<evidence type="ECO:0000313" key="1">
    <source>
        <dbReference type="EMBL" id="MXP20182.1"/>
    </source>
</evidence>
<proteinExistence type="predicted"/>
<accession>A0A6L7GKV3</accession>
<dbReference type="RefSeq" id="WP_160900348.1">
    <property type="nucleotide sequence ID" value="NZ_CP102850.1"/>
</dbReference>
<dbReference type="SUPFAM" id="SSF46894">
    <property type="entry name" value="C-terminal effector domain of the bipartite response regulators"/>
    <property type="match status" value="1"/>
</dbReference>
<dbReference type="GO" id="GO:0006355">
    <property type="term" value="P:regulation of DNA-templated transcription"/>
    <property type="evidence" value="ECO:0007669"/>
    <property type="project" value="InterPro"/>
</dbReference>
<dbReference type="Proteomes" id="UP000475545">
    <property type="component" value="Unassembled WGS sequence"/>
</dbReference>